<evidence type="ECO:0000256" key="2">
    <source>
        <dbReference type="ARBA" id="ARBA00022729"/>
    </source>
</evidence>
<evidence type="ECO:0000256" key="3">
    <source>
        <dbReference type="ARBA" id="ARBA00023136"/>
    </source>
</evidence>
<name>A0A1Q2SP88_9GAMM</name>
<dbReference type="EMBL" id="AP014836">
    <property type="protein sequence ID" value="BAW80909.1"/>
    <property type="molecule type" value="Genomic_DNA"/>
</dbReference>
<comment type="subcellular location">
    <subcellularLocation>
        <location evidence="1">Cell outer membrane</location>
    </subcellularLocation>
</comment>
<keyword evidence="2" id="KW-0732">Signal</keyword>
<proteinExistence type="predicted"/>
<feature type="region of interest" description="Disordered" evidence="6">
    <location>
        <begin position="177"/>
        <end position="198"/>
    </location>
</feature>
<dbReference type="InterPro" id="IPR006664">
    <property type="entry name" value="OMP_bac"/>
</dbReference>
<dbReference type="AlphaFoldDB" id="A0A1Q2SP88"/>
<dbReference type="Gene3D" id="3.30.1330.60">
    <property type="entry name" value="OmpA-like domain"/>
    <property type="match status" value="1"/>
</dbReference>
<dbReference type="SUPFAM" id="SSF103647">
    <property type="entry name" value="TSP type-3 repeat"/>
    <property type="match status" value="2"/>
</dbReference>
<keyword evidence="9" id="KW-1185">Reference proteome</keyword>
<sequence length="316" mass="34033">MNHKNTIVYTIVIVLILFTTTHSLDSLAQSEVENRPLYAPHRNWPPCAVMEANGENALNGQVITWTICRSTPFKATTLDSDHDSTPAAATMLDSDHDGILDDADQCPSTPASTTVDEIGCPLDDDPPDNTDLCTNTNEAGCSLDSDHDGILDDADQCPDTPINTKVDETGCPLDSDQDGILDSSDRCPDTPSGTTVDKNGCPAPIVLKGVNFEPDSTHLTVGAQEILTKIADSLRSHPNLDITIKGHTDNLGSADYNKSLSQSRAKSVMGYLASNGIMQSRMRAIGYGEEHPITSNVTEKGRARNRRVELQASENQ</sequence>
<gene>
    <name evidence="8" type="ORF">TAO_1539</name>
</gene>
<dbReference type="Pfam" id="PF00691">
    <property type="entry name" value="OmpA"/>
    <property type="match status" value="1"/>
</dbReference>
<dbReference type="PANTHER" id="PTHR30329:SF21">
    <property type="entry name" value="LIPOPROTEIN YIAD-RELATED"/>
    <property type="match status" value="1"/>
</dbReference>
<evidence type="ECO:0000256" key="5">
    <source>
        <dbReference type="PROSITE-ProRule" id="PRU00473"/>
    </source>
</evidence>
<dbReference type="KEGG" id="ntt:TAO_1539"/>
<evidence type="ECO:0000256" key="6">
    <source>
        <dbReference type="SAM" id="MobiDB-lite"/>
    </source>
</evidence>
<dbReference type="Proteomes" id="UP000243679">
    <property type="component" value="Chromosome"/>
</dbReference>
<organism evidence="8 9">
    <name type="scientific">Candidatus Nitrosoglobus terrae</name>
    <dbReference type="NCBI Taxonomy" id="1630141"/>
    <lineage>
        <taxon>Bacteria</taxon>
        <taxon>Pseudomonadati</taxon>
        <taxon>Pseudomonadota</taxon>
        <taxon>Gammaproteobacteria</taxon>
        <taxon>Chromatiales</taxon>
        <taxon>Chromatiaceae</taxon>
        <taxon>Candidatus Nitrosoglobus</taxon>
    </lineage>
</organism>
<dbReference type="Gene3D" id="4.10.1080.10">
    <property type="entry name" value="TSP type-3 repeat"/>
    <property type="match status" value="1"/>
</dbReference>
<dbReference type="InterPro" id="IPR028974">
    <property type="entry name" value="TSP_type-3_rpt"/>
</dbReference>
<dbReference type="InterPro" id="IPR006665">
    <property type="entry name" value="OmpA-like"/>
</dbReference>
<dbReference type="OrthoDB" id="9805832at2"/>
<dbReference type="Pfam" id="PF02412">
    <property type="entry name" value="TSP_3"/>
    <property type="match status" value="2"/>
</dbReference>
<keyword evidence="3 5" id="KW-0472">Membrane</keyword>
<evidence type="ECO:0000313" key="9">
    <source>
        <dbReference type="Proteomes" id="UP000243679"/>
    </source>
</evidence>
<dbReference type="PROSITE" id="PS51123">
    <property type="entry name" value="OMPA_2"/>
    <property type="match status" value="1"/>
</dbReference>
<feature type="compositionally biased region" description="Basic and acidic residues" evidence="6">
    <location>
        <begin position="299"/>
        <end position="309"/>
    </location>
</feature>
<evidence type="ECO:0000259" key="7">
    <source>
        <dbReference type="PROSITE" id="PS51123"/>
    </source>
</evidence>
<dbReference type="InterPro" id="IPR050330">
    <property type="entry name" value="Bact_OuterMem_StrucFunc"/>
</dbReference>
<dbReference type="InterPro" id="IPR036737">
    <property type="entry name" value="OmpA-like_sf"/>
</dbReference>
<dbReference type="RefSeq" id="WP_096527406.1">
    <property type="nucleotide sequence ID" value="NZ_AP014836.1"/>
</dbReference>
<dbReference type="PRINTS" id="PR01021">
    <property type="entry name" value="OMPADOMAIN"/>
</dbReference>
<feature type="region of interest" description="Disordered" evidence="6">
    <location>
        <begin position="291"/>
        <end position="316"/>
    </location>
</feature>
<dbReference type="CDD" id="cd07185">
    <property type="entry name" value="OmpA_C-like"/>
    <property type="match status" value="1"/>
</dbReference>
<dbReference type="GO" id="GO:0009279">
    <property type="term" value="C:cell outer membrane"/>
    <property type="evidence" value="ECO:0007669"/>
    <property type="project" value="UniProtKB-SubCell"/>
</dbReference>
<keyword evidence="4" id="KW-0998">Cell outer membrane</keyword>
<feature type="domain" description="OmpA-like" evidence="7">
    <location>
        <begin position="199"/>
        <end position="316"/>
    </location>
</feature>
<evidence type="ECO:0000256" key="4">
    <source>
        <dbReference type="ARBA" id="ARBA00023237"/>
    </source>
</evidence>
<dbReference type="InterPro" id="IPR003367">
    <property type="entry name" value="Thrombospondin_3-like_rpt"/>
</dbReference>
<dbReference type="GO" id="GO:0005509">
    <property type="term" value="F:calcium ion binding"/>
    <property type="evidence" value="ECO:0007669"/>
    <property type="project" value="InterPro"/>
</dbReference>
<dbReference type="PANTHER" id="PTHR30329">
    <property type="entry name" value="STATOR ELEMENT OF FLAGELLAR MOTOR COMPLEX"/>
    <property type="match status" value="1"/>
</dbReference>
<dbReference type="GO" id="GO:0007155">
    <property type="term" value="P:cell adhesion"/>
    <property type="evidence" value="ECO:0007669"/>
    <property type="project" value="InterPro"/>
</dbReference>
<evidence type="ECO:0000256" key="1">
    <source>
        <dbReference type="ARBA" id="ARBA00004442"/>
    </source>
</evidence>
<dbReference type="SUPFAM" id="SSF103088">
    <property type="entry name" value="OmpA-like"/>
    <property type="match status" value="1"/>
</dbReference>
<protein>
    <submittedName>
        <fullName evidence="8">OmpA/MotB domain-containing protein</fullName>
    </submittedName>
</protein>
<evidence type="ECO:0000313" key="8">
    <source>
        <dbReference type="EMBL" id="BAW80909.1"/>
    </source>
</evidence>
<accession>A0A1Q2SP88</accession>
<reference evidence="8 9" key="1">
    <citation type="journal article" date="2017" name="ISME J.">
        <title>An acid-tolerant ammonia-oxidizing ?-proteobacterium from soil.</title>
        <authorList>
            <person name="Hayatsu M."/>
            <person name="Tago K."/>
            <person name="Uchiyama I."/>
            <person name="Toyoda A."/>
            <person name="Wang Y."/>
            <person name="Shimomura Y."/>
            <person name="Okubo T."/>
            <person name="Kurisu F."/>
            <person name="Hirono Y."/>
            <person name="Nonaka K."/>
            <person name="Akiyama H."/>
            <person name="Itoh T."/>
            <person name="Takami H."/>
        </authorList>
    </citation>
    <scope>NUCLEOTIDE SEQUENCE [LARGE SCALE GENOMIC DNA]</scope>
    <source>
        <strain evidence="8 9">TAO100</strain>
    </source>
</reference>